<dbReference type="Proteomes" id="UP000270678">
    <property type="component" value="Chromosome"/>
</dbReference>
<dbReference type="InterPro" id="IPR036390">
    <property type="entry name" value="WH_DNA-bd_sf"/>
</dbReference>
<dbReference type="OrthoDB" id="9788770at2"/>
<dbReference type="AlphaFoldDB" id="A0A3S9V2Z2"/>
<evidence type="ECO:0000313" key="2">
    <source>
        <dbReference type="EMBL" id="AZS16870.1"/>
    </source>
</evidence>
<dbReference type="Gene3D" id="1.10.10.10">
    <property type="entry name" value="Winged helix-like DNA-binding domain superfamily/Winged helix DNA-binding domain"/>
    <property type="match status" value="1"/>
</dbReference>
<name>A0A3S9V2Z2_9BACL</name>
<sequence>MNLLDSRGNIVKKELKTLEEIRIYSDPYRIQILNEFISFNRPATVKEVADALHEVPAKVYYHAKKLESIGMLELVDTKLVNGITAKYYEPYKGQVIISKSDVDDTIKQVFQSEAEKLVSNFYDENKKRFLQNYSGSKSKGNLINNSSIYLTEQEAEQLFSMINEFCEQHGHPSPEEGRVRYEMFFTLFHNPDIKSK</sequence>
<dbReference type="KEGG" id="plut:EI981_22015"/>
<evidence type="ECO:0000256" key="1">
    <source>
        <dbReference type="ARBA" id="ARBA00023125"/>
    </source>
</evidence>
<proteinExistence type="predicted"/>
<evidence type="ECO:0000313" key="3">
    <source>
        <dbReference type="Proteomes" id="UP000270678"/>
    </source>
</evidence>
<protein>
    <submittedName>
        <fullName evidence="2">ArsR family transcriptional regulator</fullName>
    </submittedName>
</protein>
<dbReference type="SUPFAM" id="SSF46785">
    <property type="entry name" value="Winged helix' DNA-binding domain"/>
    <property type="match status" value="1"/>
</dbReference>
<organism evidence="2 3">
    <name type="scientific">Paenibacillus lutimineralis</name>
    <dbReference type="NCBI Taxonomy" id="2707005"/>
    <lineage>
        <taxon>Bacteria</taxon>
        <taxon>Bacillati</taxon>
        <taxon>Bacillota</taxon>
        <taxon>Bacilli</taxon>
        <taxon>Bacillales</taxon>
        <taxon>Paenibacillaceae</taxon>
        <taxon>Paenibacillus</taxon>
    </lineage>
</organism>
<gene>
    <name evidence="2" type="ORF">EI981_22015</name>
</gene>
<accession>A0A3S9V2Z2</accession>
<dbReference type="InterPro" id="IPR036388">
    <property type="entry name" value="WH-like_DNA-bd_sf"/>
</dbReference>
<dbReference type="EMBL" id="CP034346">
    <property type="protein sequence ID" value="AZS16870.1"/>
    <property type="molecule type" value="Genomic_DNA"/>
</dbReference>
<reference evidence="3" key="1">
    <citation type="submission" date="2018-12" db="EMBL/GenBank/DDBJ databases">
        <title>Complete genome sequence of Paenibacillus sp. MBLB1234.</title>
        <authorList>
            <person name="Nam Y.-D."/>
            <person name="Kang J."/>
            <person name="Chung W.-H."/>
            <person name="Park Y.S."/>
        </authorList>
    </citation>
    <scope>NUCLEOTIDE SEQUENCE [LARGE SCALE GENOMIC DNA]</scope>
    <source>
        <strain evidence="3">MBLB1234</strain>
    </source>
</reference>
<dbReference type="CDD" id="cd00090">
    <property type="entry name" value="HTH_ARSR"/>
    <property type="match status" value="1"/>
</dbReference>
<dbReference type="GO" id="GO:0003677">
    <property type="term" value="F:DNA binding"/>
    <property type="evidence" value="ECO:0007669"/>
    <property type="project" value="UniProtKB-KW"/>
</dbReference>
<keyword evidence="1" id="KW-0238">DNA-binding</keyword>
<keyword evidence="3" id="KW-1185">Reference proteome</keyword>
<dbReference type="InterPro" id="IPR011991">
    <property type="entry name" value="ArsR-like_HTH"/>
</dbReference>